<dbReference type="Pfam" id="PF03466">
    <property type="entry name" value="LysR_substrate"/>
    <property type="match status" value="1"/>
</dbReference>
<keyword evidence="3" id="KW-0238">DNA-binding</keyword>
<dbReference type="InterPro" id="IPR036390">
    <property type="entry name" value="WH_DNA-bd_sf"/>
</dbReference>
<dbReference type="PANTHER" id="PTHR30537:SF5">
    <property type="entry name" value="HTH-TYPE TRANSCRIPTIONAL ACTIVATOR TTDR-RELATED"/>
    <property type="match status" value="1"/>
</dbReference>
<reference evidence="7" key="1">
    <citation type="journal article" date="2019" name="Int. J. Syst. Evol. Microbiol.">
        <title>The Global Catalogue of Microorganisms (GCM) 10K type strain sequencing project: providing services to taxonomists for standard genome sequencing and annotation.</title>
        <authorList>
            <consortium name="The Broad Institute Genomics Platform"/>
            <consortium name="The Broad Institute Genome Sequencing Center for Infectious Disease"/>
            <person name="Wu L."/>
            <person name="Ma J."/>
        </authorList>
    </citation>
    <scope>NUCLEOTIDE SEQUENCE [LARGE SCALE GENOMIC DNA]</scope>
    <source>
        <strain evidence="7">CGMCC 1.13718</strain>
    </source>
</reference>
<dbReference type="CDD" id="cd08422">
    <property type="entry name" value="PBP2_CrgA_like"/>
    <property type="match status" value="1"/>
</dbReference>
<sequence length="296" mass="33642">MDKLTCMRTFAAVFKTGSFTKAAEYQDISIGLVSKRINYLESTLNIELFNRTTRSIVPTADGEEYFKHCCNVLNEIDIFEHELDVKNDSVKGVVTISAPLALGLVYLQNFVPCFHNKYPNINLQINLNDSLEDFSKNPSDIILRICKDLPDTGLLAKQILEIKRVAVASPEFCKKNRIKKPEDLASTNCLLYRNNKTYDYWDFFKDGQKNSVLVRGNLISNNGQLLKSSAINGLGVMLGPKFVVQDALDSKLITEVLPEYQLESKFLYALYSVRLRKSNNIKIFIDELKDFLIAKD</sequence>
<dbReference type="Gene3D" id="3.40.190.290">
    <property type="match status" value="1"/>
</dbReference>
<dbReference type="SUPFAM" id="SSF46785">
    <property type="entry name" value="Winged helix' DNA-binding domain"/>
    <property type="match status" value="1"/>
</dbReference>
<dbReference type="SUPFAM" id="SSF53850">
    <property type="entry name" value="Periplasmic binding protein-like II"/>
    <property type="match status" value="1"/>
</dbReference>
<dbReference type="InterPro" id="IPR036388">
    <property type="entry name" value="WH-like_DNA-bd_sf"/>
</dbReference>
<evidence type="ECO:0000256" key="1">
    <source>
        <dbReference type="ARBA" id="ARBA00009437"/>
    </source>
</evidence>
<dbReference type="RefSeq" id="WP_154401847.1">
    <property type="nucleotide sequence ID" value="NZ_JBHSJH010000003.1"/>
</dbReference>
<protein>
    <submittedName>
        <fullName evidence="6">LysR substrate-binding domain-containing protein</fullName>
    </submittedName>
</protein>
<feature type="domain" description="HTH lysR-type" evidence="5">
    <location>
        <begin position="1"/>
        <end position="59"/>
    </location>
</feature>
<keyword evidence="4" id="KW-0804">Transcription</keyword>
<keyword evidence="7" id="KW-1185">Reference proteome</keyword>
<evidence type="ECO:0000259" key="5">
    <source>
        <dbReference type="PROSITE" id="PS50931"/>
    </source>
</evidence>
<dbReference type="Pfam" id="PF00126">
    <property type="entry name" value="HTH_1"/>
    <property type="match status" value="1"/>
</dbReference>
<dbReference type="InterPro" id="IPR058163">
    <property type="entry name" value="LysR-type_TF_proteobact-type"/>
</dbReference>
<organism evidence="6 7">
    <name type="scientific">Pseudofrancisella aestuarii</name>
    <dbReference type="NCBI Taxonomy" id="2670347"/>
    <lineage>
        <taxon>Bacteria</taxon>
        <taxon>Pseudomonadati</taxon>
        <taxon>Pseudomonadota</taxon>
        <taxon>Gammaproteobacteria</taxon>
        <taxon>Thiotrichales</taxon>
        <taxon>Francisellaceae</taxon>
        <taxon>Pseudofrancisella</taxon>
    </lineage>
</organism>
<dbReference type="Proteomes" id="UP001595926">
    <property type="component" value="Unassembled WGS sequence"/>
</dbReference>
<gene>
    <name evidence="6" type="ORF">ACFPDQ_08955</name>
</gene>
<name>A0ABV9TDF9_9GAMM</name>
<dbReference type="PANTHER" id="PTHR30537">
    <property type="entry name" value="HTH-TYPE TRANSCRIPTIONAL REGULATOR"/>
    <property type="match status" value="1"/>
</dbReference>
<accession>A0ABV9TDF9</accession>
<comment type="similarity">
    <text evidence="1">Belongs to the LysR transcriptional regulatory family.</text>
</comment>
<evidence type="ECO:0000256" key="4">
    <source>
        <dbReference type="ARBA" id="ARBA00023163"/>
    </source>
</evidence>
<dbReference type="EMBL" id="JBHSJH010000003">
    <property type="protein sequence ID" value="MFC4893172.1"/>
    <property type="molecule type" value="Genomic_DNA"/>
</dbReference>
<proteinExistence type="inferred from homology"/>
<evidence type="ECO:0000313" key="7">
    <source>
        <dbReference type="Proteomes" id="UP001595926"/>
    </source>
</evidence>
<keyword evidence="2" id="KW-0805">Transcription regulation</keyword>
<dbReference type="InterPro" id="IPR005119">
    <property type="entry name" value="LysR_subst-bd"/>
</dbReference>
<evidence type="ECO:0000256" key="3">
    <source>
        <dbReference type="ARBA" id="ARBA00023125"/>
    </source>
</evidence>
<dbReference type="PROSITE" id="PS50931">
    <property type="entry name" value="HTH_LYSR"/>
    <property type="match status" value="1"/>
</dbReference>
<evidence type="ECO:0000313" key="6">
    <source>
        <dbReference type="EMBL" id="MFC4893172.1"/>
    </source>
</evidence>
<dbReference type="InterPro" id="IPR000847">
    <property type="entry name" value="LysR_HTH_N"/>
</dbReference>
<evidence type="ECO:0000256" key="2">
    <source>
        <dbReference type="ARBA" id="ARBA00023015"/>
    </source>
</evidence>
<dbReference type="Gene3D" id="1.10.10.10">
    <property type="entry name" value="Winged helix-like DNA-binding domain superfamily/Winged helix DNA-binding domain"/>
    <property type="match status" value="1"/>
</dbReference>
<comment type="caution">
    <text evidence="6">The sequence shown here is derived from an EMBL/GenBank/DDBJ whole genome shotgun (WGS) entry which is preliminary data.</text>
</comment>